<evidence type="ECO:0000256" key="1">
    <source>
        <dbReference type="ARBA" id="ARBA00022574"/>
    </source>
</evidence>
<protein>
    <submittedName>
        <fullName evidence="5">WD40 repeat-like protein</fullName>
    </submittedName>
</protein>
<dbReference type="STRING" id="1314800.A0A1B7MN54"/>
<dbReference type="InterPro" id="IPR015943">
    <property type="entry name" value="WD40/YVTN_repeat-like_dom_sf"/>
</dbReference>
<dbReference type="Gene3D" id="2.130.10.10">
    <property type="entry name" value="YVTN repeat-like/Quinoprotein amine dehydrogenase"/>
    <property type="match status" value="1"/>
</dbReference>
<feature type="compositionally biased region" description="Basic and acidic residues" evidence="4">
    <location>
        <begin position="128"/>
        <end position="142"/>
    </location>
</feature>
<name>A0A1B7MN54_9AGAM</name>
<feature type="repeat" description="WD" evidence="3">
    <location>
        <begin position="63"/>
        <end position="104"/>
    </location>
</feature>
<dbReference type="PROSITE" id="PS00678">
    <property type="entry name" value="WD_REPEATS_1"/>
    <property type="match status" value="2"/>
</dbReference>
<dbReference type="PROSITE" id="PS50294">
    <property type="entry name" value="WD_REPEATS_REGION"/>
    <property type="match status" value="3"/>
</dbReference>
<gene>
    <name evidence="5" type="ORF">K503DRAFT_774964</name>
</gene>
<dbReference type="EMBL" id="KV448667">
    <property type="protein sequence ID" value="OAX34048.1"/>
    <property type="molecule type" value="Genomic_DNA"/>
</dbReference>
<feature type="region of interest" description="Disordered" evidence="4">
    <location>
        <begin position="128"/>
        <end position="196"/>
    </location>
</feature>
<dbReference type="SUPFAM" id="SSF50978">
    <property type="entry name" value="WD40 repeat-like"/>
    <property type="match status" value="1"/>
</dbReference>
<dbReference type="AlphaFoldDB" id="A0A1B7MN54"/>
<dbReference type="PANTHER" id="PTHR19879:SF9">
    <property type="entry name" value="TRANSCRIPTION INITIATION FACTOR TFIID SUBUNIT 5"/>
    <property type="match status" value="1"/>
</dbReference>
<dbReference type="InterPro" id="IPR020472">
    <property type="entry name" value="WD40_PAC1"/>
</dbReference>
<evidence type="ECO:0000313" key="5">
    <source>
        <dbReference type="EMBL" id="OAX34048.1"/>
    </source>
</evidence>
<organism evidence="5 6">
    <name type="scientific">Rhizopogon vinicolor AM-OR11-026</name>
    <dbReference type="NCBI Taxonomy" id="1314800"/>
    <lineage>
        <taxon>Eukaryota</taxon>
        <taxon>Fungi</taxon>
        <taxon>Dikarya</taxon>
        <taxon>Basidiomycota</taxon>
        <taxon>Agaricomycotina</taxon>
        <taxon>Agaricomycetes</taxon>
        <taxon>Agaricomycetidae</taxon>
        <taxon>Boletales</taxon>
        <taxon>Suillineae</taxon>
        <taxon>Rhizopogonaceae</taxon>
        <taxon>Rhizopogon</taxon>
    </lineage>
</organism>
<feature type="compositionally biased region" description="Polar residues" evidence="4">
    <location>
        <begin position="292"/>
        <end position="314"/>
    </location>
</feature>
<evidence type="ECO:0000256" key="3">
    <source>
        <dbReference type="PROSITE-ProRule" id="PRU00221"/>
    </source>
</evidence>
<evidence type="ECO:0000256" key="4">
    <source>
        <dbReference type="SAM" id="MobiDB-lite"/>
    </source>
</evidence>
<dbReference type="Proteomes" id="UP000092154">
    <property type="component" value="Unassembled WGS sequence"/>
</dbReference>
<feature type="repeat" description="WD" evidence="3">
    <location>
        <begin position="105"/>
        <end position="137"/>
    </location>
</feature>
<keyword evidence="6" id="KW-1185">Reference proteome</keyword>
<dbReference type="InParanoid" id="A0A1B7MN54"/>
<dbReference type="InterPro" id="IPR019775">
    <property type="entry name" value="WD40_repeat_CS"/>
</dbReference>
<feature type="region of interest" description="Disordered" evidence="4">
    <location>
        <begin position="276"/>
        <end position="330"/>
    </location>
</feature>
<feature type="compositionally biased region" description="Low complexity" evidence="4">
    <location>
        <begin position="316"/>
        <end position="330"/>
    </location>
</feature>
<dbReference type="PRINTS" id="PR00320">
    <property type="entry name" value="GPROTEINBRPT"/>
</dbReference>
<dbReference type="InterPro" id="IPR036322">
    <property type="entry name" value="WD40_repeat_dom_sf"/>
</dbReference>
<proteinExistence type="predicted"/>
<keyword evidence="1 3" id="KW-0853">WD repeat</keyword>
<feature type="compositionally biased region" description="Basic residues" evidence="4">
    <location>
        <begin position="278"/>
        <end position="287"/>
    </location>
</feature>
<evidence type="ECO:0000313" key="6">
    <source>
        <dbReference type="Proteomes" id="UP000092154"/>
    </source>
</evidence>
<keyword evidence="2" id="KW-0677">Repeat</keyword>
<sequence>MVFPSVGTEKTSVIMAHRTFEGHTKAVHGVIHLPGRQRIMTCSSDGTMRIWNLKSGEQIGNDWRDGESGVFTIALSPDGKQVISGSYDGAVKLWNIDTGKVITRWTGHTGIVTSVRWTQDGGRVLSRSEDRTARVWDADATRRPGQRRRRDNINPDQPLPPGFFDDSRRLPPPSRRRPLSSSSARQRHVAGHLSSDGHTLLDRLSSILRRNNHNTPDALPPLRFMEWAQNPFFNSPRRRDDEGLELQERLPEVVDVPFTAGKPKNISAAQVRTMKEKARAKKAKKARAGSSRPPQGSVTQQSGGAVQAEPTSEQHPAVATSSTTPVVAPTTFTTSPPDAMIPRAGYWTRFWLFVCCASVQYTDGHH</sequence>
<dbReference type="PANTHER" id="PTHR19879">
    <property type="entry name" value="TRANSCRIPTION INITIATION FACTOR TFIID"/>
    <property type="match status" value="1"/>
</dbReference>
<reference evidence="5 6" key="1">
    <citation type="submission" date="2016-06" db="EMBL/GenBank/DDBJ databases">
        <title>Comparative genomics of the ectomycorrhizal sister species Rhizopogon vinicolor and Rhizopogon vesiculosus (Basidiomycota: Boletales) reveals a divergence of the mating type B locus.</title>
        <authorList>
            <consortium name="DOE Joint Genome Institute"/>
            <person name="Mujic A.B."/>
            <person name="Kuo A."/>
            <person name="Tritt A."/>
            <person name="Lipzen A."/>
            <person name="Chen C."/>
            <person name="Johnson J."/>
            <person name="Sharma A."/>
            <person name="Barry K."/>
            <person name="Grigoriev I.V."/>
            <person name="Spatafora J.W."/>
        </authorList>
    </citation>
    <scope>NUCLEOTIDE SEQUENCE [LARGE SCALE GENOMIC DNA]</scope>
    <source>
        <strain evidence="5 6">AM-OR11-026</strain>
    </source>
</reference>
<dbReference type="OrthoDB" id="2662816at2759"/>
<dbReference type="SMART" id="SM00320">
    <property type="entry name" value="WD40"/>
    <property type="match status" value="3"/>
</dbReference>
<dbReference type="InterPro" id="IPR001680">
    <property type="entry name" value="WD40_rpt"/>
</dbReference>
<accession>A0A1B7MN54</accession>
<dbReference type="Pfam" id="PF00400">
    <property type="entry name" value="WD40"/>
    <property type="match status" value="3"/>
</dbReference>
<evidence type="ECO:0000256" key="2">
    <source>
        <dbReference type="ARBA" id="ARBA00022737"/>
    </source>
</evidence>
<feature type="repeat" description="WD" evidence="3">
    <location>
        <begin position="20"/>
        <end position="61"/>
    </location>
</feature>
<dbReference type="PROSITE" id="PS50082">
    <property type="entry name" value="WD_REPEATS_2"/>
    <property type="match status" value="3"/>
</dbReference>